<comment type="caution">
    <text evidence="1">The sequence shown here is derived from an EMBL/GenBank/DDBJ whole genome shotgun (WGS) entry which is preliminary data.</text>
</comment>
<organism evidence="1 2">
    <name type="scientific">Bacillus thuringiensis</name>
    <dbReference type="NCBI Taxonomy" id="1428"/>
    <lineage>
        <taxon>Bacteria</taxon>
        <taxon>Bacillati</taxon>
        <taxon>Bacillota</taxon>
        <taxon>Bacilli</taxon>
        <taxon>Bacillales</taxon>
        <taxon>Bacillaceae</taxon>
        <taxon>Bacillus</taxon>
        <taxon>Bacillus cereus group</taxon>
    </lineage>
</organism>
<dbReference type="Proteomes" id="UP001181533">
    <property type="component" value="Unassembled WGS sequence"/>
</dbReference>
<gene>
    <name evidence="1" type="ORF">FO599_33115</name>
</gene>
<accession>A0AB35PNN8</accession>
<evidence type="ECO:0000313" key="1">
    <source>
        <dbReference type="EMBL" id="MDR4180777.1"/>
    </source>
</evidence>
<reference evidence="1" key="1">
    <citation type="submission" date="2019-07" db="EMBL/GenBank/DDBJ databases">
        <title>Phylogenomic Reclassification of ATCC Bacillus Strains and Various Taxa within the Genus Bacillus.</title>
        <authorList>
            <person name="Riojas M.A."/>
            <person name="Frank A.M."/>
            <person name="Fenn S.L."/>
            <person name="King S.P."/>
            <person name="Brower S.M."/>
            <person name="Hazbon M.H."/>
        </authorList>
    </citation>
    <scope>NUCLEOTIDE SEQUENCE</scope>
    <source>
        <strain evidence="1">ATCC 35646</strain>
    </source>
</reference>
<dbReference type="AlphaFoldDB" id="A0AB35PNN8"/>
<evidence type="ECO:0000313" key="2">
    <source>
        <dbReference type="Proteomes" id="UP001181533"/>
    </source>
</evidence>
<proteinExistence type="predicted"/>
<name>A0AB35PNN8_BACTU</name>
<sequence length="80" mass="9530">MLYIGRTYPPFTTPYIFILHNENLFFLTYSLQIPYIQNHLYTRVEVASVPESAKNTDAFRFSVFALYILKIRFTLNRLNC</sequence>
<protein>
    <submittedName>
        <fullName evidence="1">Uncharacterized protein</fullName>
    </submittedName>
</protein>
<dbReference type="EMBL" id="VKQN01000070">
    <property type="protein sequence ID" value="MDR4180777.1"/>
    <property type="molecule type" value="Genomic_DNA"/>
</dbReference>